<organism evidence="1">
    <name type="scientific">Candidatus Kentrum sp. FM</name>
    <dbReference type="NCBI Taxonomy" id="2126340"/>
    <lineage>
        <taxon>Bacteria</taxon>
        <taxon>Pseudomonadati</taxon>
        <taxon>Pseudomonadota</taxon>
        <taxon>Gammaproteobacteria</taxon>
        <taxon>Candidatus Kentrum</taxon>
    </lineage>
</organism>
<gene>
    <name evidence="1" type="ORF">BECKFM1743A_GA0114220_101508</name>
</gene>
<dbReference type="EMBL" id="CAADEZ010000150">
    <property type="protein sequence ID" value="VFJ55529.1"/>
    <property type="molecule type" value="Genomic_DNA"/>
</dbReference>
<evidence type="ECO:0000313" key="1">
    <source>
        <dbReference type="EMBL" id="VFJ55529.1"/>
    </source>
</evidence>
<proteinExistence type="predicted"/>
<dbReference type="AlphaFoldDB" id="A0A450SNZ6"/>
<protein>
    <submittedName>
        <fullName evidence="1">Uncharacterized protein</fullName>
    </submittedName>
</protein>
<reference evidence="1" key="1">
    <citation type="submission" date="2019-02" db="EMBL/GenBank/DDBJ databases">
        <authorList>
            <person name="Gruber-Vodicka R. H."/>
            <person name="Seah K. B. B."/>
        </authorList>
    </citation>
    <scope>NUCLEOTIDE SEQUENCE</scope>
    <source>
        <strain evidence="1">BECK_BZ163</strain>
    </source>
</reference>
<name>A0A450SNZ6_9GAMM</name>
<sequence length="81" mass="9263">MSYFEIRLNQCLRHLQMIKYTDKTDSVELVEGVSSTWGRRGMSTEFKKEDVHEKHSAAEPQPVIVVLSLSLLAIEKAGQDR</sequence>
<accession>A0A450SNZ6</accession>